<dbReference type="InterPro" id="IPR010730">
    <property type="entry name" value="HET"/>
</dbReference>
<evidence type="ECO:0000259" key="1">
    <source>
        <dbReference type="Pfam" id="PF06985"/>
    </source>
</evidence>
<dbReference type="Pfam" id="PF06985">
    <property type="entry name" value="HET"/>
    <property type="match status" value="1"/>
</dbReference>
<organism evidence="2 3">
    <name type="scientific">Oculimacula yallundae</name>
    <dbReference type="NCBI Taxonomy" id="86028"/>
    <lineage>
        <taxon>Eukaryota</taxon>
        <taxon>Fungi</taxon>
        <taxon>Dikarya</taxon>
        <taxon>Ascomycota</taxon>
        <taxon>Pezizomycotina</taxon>
        <taxon>Leotiomycetes</taxon>
        <taxon>Helotiales</taxon>
        <taxon>Ploettnerulaceae</taxon>
        <taxon>Oculimacula</taxon>
    </lineage>
</organism>
<dbReference type="PANTHER" id="PTHR24148">
    <property type="entry name" value="ANKYRIN REPEAT DOMAIN-CONTAINING PROTEIN 39 HOMOLOG-RELATED"/>
    <property type="match status" value="1"/>
</dbReference>
<sequence length="703" mass="80823">MAPSEMLHEPLDESSRDIQVHRVLPDSNLATSKSLYEPLDKNSRTIRLLRILPDSNPTDGRLQCKLVTRSLNLDFTYRALSYTWGEPDTFNFKIWINDFIVPVRQNLLCALRVLKEKCYSEHSDPLYEFESFSAKRPLIWIDALCINQSDLVERGHQVDMMGDIYRDAFEVFSWLGTPDLLELQDPLLDSKTEPPTEVEVPAFEALKLSKDVTWRYARENAEIERVYNSETATRNRQKIAANPLASDLSIIAINSRDVRKGKSSMLEQTEWGYEDFGDYLARLRNGAPRNDQSREWKRLSQIPKGDCLERFAQMCYNDYWSRLWIVQEVCLAFRLTLIYGRRQKKWTELCRFCKTIERMSRQPDGVELGNLPREMIQILESQPWKIMQIINKGVGSQDYLSLNGIHHFGMDRFLGTTLERALQLAVDSNSHERKDKIFGLLGLAEDVDSGEIIVDYSMSLFALYSTVMHFKAGEEDRNSKLGATVDMNSLSTVEFSQLLQKALLGPALTDEGCAELWHGRVNYDIDRDMHRVNMTEEYWVPGTGIAEVTDVGRSFPLMASFIEASLRALWDSDKHVFQLFGPRTVAEHDLSLFGTGSQMIGIAHTEVRAGDVLWTSLTGNNKFAMVRKVGRRFEMVGRAYFPENLRGIWANVFPIQPLSQQRIWEEKPITLTLSIMGLQVLTCPLRAERDESFYHKSSAEMRD</sequence>
<dbReference type="PANTHER" id="PTHR24148:SF73">
    <property type="entry name" value="HET DOMAIN PROTEIN (AFU_ORTHOLOGUE AFUA_8G01020)"/>
    <property type="match status" value="1"/>
</dbReference>
<dbReference type="EMBL" id="JAZHXI010000009">
    <property type="protein sequence ID" value="KAL2068059.1"/>
    <property type="molecule type" value="Genomic_DNA"/>
</dbReference>
<feature type="domain" description="Heterokaryon incompatibility" evidence="1">
    <location>
        <begin position="77"/>
        <end position="234"/>
    </location>
</feature>
<evidence type="ECO:0000313" key="2">
    <source>
        <dbReference type="EMBL" id="KAL2068059.1"/>
    </source>
</evidence>
<evidence type="ECO:0000313" key="3">
    <source>
        <dbReference type="Proteomes" id="UP001595075"/>
    </source>
</evidence>
<protein>
    <recommendedName>
        <fullName evidence="1">Heterokaryon incompatibility domain-containing protein</fullName>
    </recommendedName>
</protein>
<name>A0ABR4CFW5_9HELO</name>
<reference evidence="2 3" key="1">
    <citation type="journal article" date="2024" name="Commun. Biol.">
        <title>Comparative genomic analysis of thermophilic fungi reveals convergent evolutionary adaptations and gene losses.</title>
        <authorList>
            <person name="Steindorff A.S."/>
            <person name="Aguilar-Pontes M.V."/>
            <person name="Robinson A.J."/>
            <person name="Andreopoulos B."/>
            <person name="LaButti K."/>
            <person name="Kuo A."/>
            <person name="Mondo S."/>
            <person name="Riley R."/>
            <person name="Otillar R."/>
            <person name="Haridas S."/>
            <person name="Lipzen A."/>
            <person name="Grimwood J."/>
            <person name="Schmutz J."/>
            <person name="Clum A."/>
            <person name="Reid I.D."/>
            <person name="Moisan M.C."/>
            <person name="Butler G."/>
            <person name="Nguyen T.T.M."/>
            <person name="Dewar K."/>
            <person name="Conant G."/>
            <person name="Drula E."/>
            <person name="Henrissat B."/>
            <person name="Hansel C."/>
            <person name="Singer S."/>
            <person name="Hutchinson M.I."/>
            <person name="de Vries R.P."/>
            <person name="Natvig D.O."/>
            <person name="Powell A.J."/>
            <person name="Tsang A."/>
            <person name="Grigoriev I.V."/>
        </authorList>
    </citation>
    <scope>NUCLEOTIDE SEQUENCE [LARGE SCALE GENOMIC DNA]</scope>
    <source>
        <strain evidence="2 3">CBS 494.80</strain>
    </source>
</reference>
<proteinExistence type="predicted"/>
<comment type="caution">
    <text evidence="2">The sequence shown here is derived from an EMBL/GenBank/DDBJ whole genome shotgun (WGS) entry which is preliminary data.</text>
</comment>
<dbReference type="Proteomes" id="UP001595075">
    <property type="component" value="Unassembled WGS sequence"/>
</dbReference>
<accession>A0ABR4CFW5</accession>
<gene>
    <name evidence="2" type="ORF">VTL71DRAFT_16157</name>
</gene>
<dbReference type="InterPro" id="IPR052895">
    <property type="entry name" value="HetReg/Transcr_Mod"/>
</dbReference>
<keyword evidence="3" id="KW-1185">Reference proteome</keyword>